<proteinExistence type="predicted"/>
<evidence type="ECO:0000313" key="3">
    <source>
        <dbReference type="Proteomes" id="UP000460561"/>
    </source>
</evidence>
<comment type="caution">
    <text evidence="2">The sequence shown here is derived from an EMBL/GenBank/DDBJ whole genome shotgun (WGS) entry which is preliminary data.</text>
</comment>
<name>A0A845A9W3_9SPHN</name>
<organism evidence="2 3">
    <name type="scientific">Altericroceibacterium indicum</name>
    <dbReference type="NCBI Taxonomy" id="374177"/>
    <lineage>
        <taxon>Bacteria</taxon>
        <taxon>Pseudomonadati</taxon>
        <taxon>Pseudomonadota</taxon>
        <taxon>Alphaproteobacteria</taxon>
        <taxon>Sphingomonadales</taxon>
        <taxon>Erythrobacteraceae</taxon>
        <taxon>Altericroceibacterium</taxon>
    </lineage>
</organism>
<evidence type="ECO:0000313" key="2">
    <source>
        <dbReference type="EMBL" id="MXP25801.1"/>
    </source>
</evidence>
<reference evidence="2 3" key="1">
    <citation type="submission" date="2019-12" db="EMBL/GenBank/DDBJ databases">
        <title>Genomic-based taxomic classification of the family Erythrobacteraceae.</title>
        <authorList>
            <person name="Xu L."/>
        </authorList>
    </citation>
    <scope>NUCLEOTIDE SEQUENCE [LARGE SCALE GENOMIC DNA]</scope>
    <source>
        <strain evidence="2 3">DSM 18604</strain>
    </source>
</reference>
<feature type="chain" id="PRO_5032484047" evidence="1">
    <location>
        <begin position="25"/>
        <end position="127"/>
    </location>
</feature>
<feature type="signal peptide" evidence="1">
    <location>
        <begin position="1"/>
        <end position="24"/>
    </location>
</feature>
<dbReference type="Proteomes" id="UP000460561">
    <property type="component" value="Unassembled WGS sequence"/>
</dbReference>
<protein>
    <submittedName>
        <fullName evidence="2">Uncharacterized protein</fullName>
    </submittedName>
</protein>
<accession>A0A845A9W3</accession>
<dbReference type="AlphaFoldDB" id="A0A845A9W3"/>
<dbReference type="RefSeq" id="WP_160738990.1">
    <property type="nucleotide sequence ID" value="NZ_WTYQ01000002.1"/>
</dbReference>
<dbReference type="OrthoDB" id="7427955at2"/>
<dbReference type="EMBL" id="WTYQ01000002">
    <property type="protein sequence ID" value="MXP25801.1"/>
    <property type="molecule type" value="Genomic_DNA"/>
</dbReference>
<evidence type="ECO:0000256" key="1">
    <source>
        <dbReference type="SAM" id="SignalP"/>
    </source>
</evidence>
<keyword evidence="3" id="KW-1185">Reference proteome</keyword>
<keyword evidence="1" id="KW-0732">Signal</keyword>
<sequence length="127" mass="13722">MRSWSFCLLLGTIAMGSIASPAWAQFSPRTELVRCGAESCLEISGYRDDPATIISLNGQDMKAEGGNKWRIVLPVEAVRQMSAPRARSLDVSLRNPETNRITSATTRLPIGLLGDITSLASIEVSIS</sequence>
<gene>
    <name evidence="2" type="ORF">GRI39_07070</name>
</gene>